<dbReference type="PANTHER" id="PTHR45982">
    <property type="entry name" value="REGULATOR OF CHROMOSOME CONDENSATION"/>
    <property type="match status" value="1"/>
</dbReference>
<dbReference type="PANTHER" id="PTHR45982:SF1">
    <property type="entry name" value="REGULATOR OF CHROMOSOME CONDENSATION"/>
    <property type="match status" value="1"/>
</dbReference>
<sequence>MNIDIAKLGYRWKGVYSQYLAYSDNDVVYQTGGAYVIKNGLPVAFGLGQQMATSAGQVLTGDVAVSGVPDTALHSNGANSMEFRFMGGRNGVIATALMTTDRMECSGNQLSNNYMSAIMSDGSVRVWGLRSNGQTGTGLYSTENYTFPTRVAFPPGTPRIKQVVSNWNDTYFLDVNGAVWHCGANRGDYMSGRNTSGATGIPTKINGFGDLGANTVITKIFQSNGYGSSPSMFLLDNLGRVYCWGYNGYGNLGNGTTNNILVPYLIPFTATTPIKDIYATGRYSASFLITTAGIMYTAGETNTSLYAGVNREFRPVMPWGFNKTVKQVFGCETYYIYDGEGNTAPIRRYGVVLDNGEMWCWGDAGGSYNDGFGISYTTAAYQTNPIYPIKVLDGVAFGQANAGWNTMMALMNDGTVKWEGYNGQGIGGALASRQTWVTIGDTFLTNVTKLRMYGYGSYSTAVALRSDGKVVVWGYGGNGHVGDGYNTSTNYPNKFLLIDKTVVDFEAGTNFGAGGGSLYCLTSDGQVMTHGLGSYGMGGDDDSESRFAPAPIIF</sequence>
<dbReference type="InterPro" id="IPR051553">
    <property type="entry name" value="Ran_GTPase-activating"/>
</dbReference>
<dbReference type="PROSITE" id="PS50012">
    <property type="entry name" value="RCC1_3"/>
    <property type="match status" value="3"/>
</dbReference>
<protein>
    <submittedName>
        <fullName evidence="1">Regulator of chromosome condensation, RCC1</fullName>
    </submittedName>
</protein>
<dbReference type="EMBL" id="LR796161">
    <property type="protein sequence ID" value="CAB4122613.1"/>
    <property type="molecule type" value="Genomic_DNA"/>
</dbReference>
<proteinExistence type="predicted"/>
<dbReference type="InterPro" id="IPR000408">
    <property type="entry name" value="Reg_chr_condens"/>
</dbReference>
<evidence type="ECO:0000313" key="1">
    <source>
        <dbReference type="EMBL" id="CAB4122613.1"/>
    </source>
</evidence>
<gene>
    <name evidence="1" type="ORF">UFOVP31_47</name>
</gene>
<dbReference type="PRINTS" id="PR00633">
    <property type="entry name" value="RCCNDNSATION"/>
</dbReference>
<dbReference type="SUPFAM" id="SSF50985">
    <property type="entry name" value="RCC1/BLIP-II"/>
    <property type="match status" value="2"/>
</dbReference>
<name>A0A6J5KMY0_9CAUD</name>
<dbReference type="InterPro" id="IPR009091">
    <property type="entry name" value="RCC1/BLIP-II"/>
</dbReference>
<dbReference type="Pfam" id="PF00415">
    <property type="entry name" value="RCC1"/>
    <property type="match status" value="1"/>
</dbReference>
<dbReference type="Gene3D" id="2.130.10.30">
    <property type="entry name" value="Regulator of chromosome condensation 1/beta-lactamase-inhibitor protein II"/>
    <property type="match status" value="2"/>
</dbReference>
<accession>A0A6J5KMY0</accession>
<organism evidence="1">
    <name type="scientific">uncultured Caudovirales phage</name>
    <dbReference type="NCBI Taxonomy" id="2100421"/>
    <lineage>
        <taxon>Viruses</taxon>
        <taxon>Duplodnaviria</taxon>
        <taxon>Heunggongvirae</taxon>
        <taxon>Uroviricota</taxon>
        <taxon>Caudoviricetes</taxon>
        <taxon>Peduoviridae</taxon>
        <taxon>Maltschvirus</taxon>
        <taxon>Maltschvirus maltsch</taxon>
    </lineage>
</organism>
<reference evidence="1" key="1">
    <citation type="submission" date="2020-04" db="EMBL/GenBank/DDBJ databases">
        <authorList>
            <person name="Chiriac C."/>
            <person name="Salcher M."/>
            <person name="Ghai R."/>
            <person name="Kavagutti S V."/>
        </authorList>
    </citation>
    <scope>NUCLEOTIDE SEQUENCE</scope>
</reference>